<dbReference type="Gene3D" id="3.30.460.10">
    <property type="entry name" value="Beta Polymerase, domain 2"/>
    <property type="match status" value="1"/>
</dbReference>
<dbReference type="Gene3D" id="1.10.1410.10">
    <property type="match status" value="1"/>
</dbReference>
<feature type="domain" description="PAP/OAS1 substrate-binding-related" evidence="3">
    <location>
        <begin position="179"/>
        <end position="371"/>
    </location>
</feature>
<dbReference type="AlphaFoldDB" id="A0ABD1GQT1"/>
<dbReference type="SUPFAM" id="SSF81301">
    <property type="entry name" value="Nucleotidyltransferase"/>
    <property type="match status" value="1"/>
</dbReference>
<reference evidence="4 5" key="1">
    <citation type="submission" date="2024-06" db="EMBL/GenBank/DDBJ databases">
        <title>A chromosome level genome sequence of Diviner's sage (Salvia divinorum).</title>
        <authorList>
            <person name="Ford S.A."/>
            <person name="Ro D.-K."/>
            <person name="Ness R.W."/>
            <person name="Phillips M.A."/>
        </authorList>
    </citation>
    <scope>NUCLEOTIDE SEQUENCE [LARGE SCALE GENOMIC DNA]</scope>
    <source>
        <strain evidence="4">SAF-2024a</strain>
        <tissue evidence="4">Leaf</tissue>
    </source>
</reference>
<dbReference type="InterPro" id="IPR043519">
    <property type="entry name" value="NT_sf"/>
</dbReference>
<organism evidence="4 5">
    <name type="scientific">Salvia divinorum</name>
    <name type="common">Maria pastora</name>
    <name type="synonym">Diviner's sage</name>
    <dbReference type="NCBI Taxonomy" id="28513"/>
    <lineage>
        <taxon>Eukaryota</taxon>
        <taxon>Viridiplantae</taxon>
        <taxon>Streptophyta</taxon>
        <taxon>Embryophyta</taxon>
        <taxon>Tracheophyta</taxon>
        <taxon>Spermatophyta</taxon>
        <taxon>Magnoliopsida</taxon>
        <taxon>eudicotyledons</taxon>
        <taxon>Gunneridae</taxon>
        <taxon>Pentapetalae</taxon>
        <taxon>asterids</taxon>
        <taxon>lamiids</taxon>
        <taxon>Lamiales</taxon>
        <taxon>Lamiaceae</taxon>
        <taxon>Nepetoideae</taxon>
        <taxon>Mentheae</taxon>
        <taxon>Salviinae</taxon>
        <taxon>Salvia</taxon>
        <taxon>Salvia subgen. Calosphace</taxon>
    </lineage>
</organism>
<dbReference type="Pfam" id="PF26180">
    <property type="entry name" value="PAP-OAS1"/>
    <property type="match status" value="1"/>
</dbReference>
<dbReference type="InterPro" id="IPR054708">
    <property type="entry name" value="MTPAP-like_central"/>
</dbReference>
<dbReference type="EMBL" id="JBEAFC010000008">
    <property type="protein sequence ID" value="KAL1545408.1"/>
    <property type="molecule type" value="Genomic_DNA"/>
</dbReference>
<dbReference type="CDD" id="cd05402">
    <property type="entry name" value="NT_PAP_TUTase"/>
    <property type="match status" value="1"/>
</dbReference>
<dbReference type="SUPFAM" id="SSF81631">
    <property type="entry name" value="PAP/OAS1 substrate-binding domain"/>
    <property type="match status" value="1"/>
</dbReference>
<name>A0ABD1GQT1_SALDI</name>
<dbReference type="InterPro" id="IPR058920">
    <property type="entry name" value="PAP-OAS1-bd-rel"/>
</dbReference>
<feature type="region of interest" description="Disordered" evidence="1">
    <location>
        <begin position="660"/>
        <end position="679"/>
    </location>
</feature>
<dbReference type="Pfam" id="PF22600">
    <property type="entry name" value="MTPAP-like_central"/>
    <property type="match status" value="1"/>
</dbReference>
<evidence type="ECO:0000256" key="1">
    <source>
        <dbReference type="SAM" id="MobiDB-lite"/>
    </source>
</evidence>
<gene>
    <name evidence="4" type="ORF">AAHA92_22138</name>
</gene>
<feature type="domain" description="Poly(A) RNA polymerase mitochondrial-like central palm" evidence="2">
    <location>
        <begin position="44"/>
        <end position="166"/>
    </location>
</feature>
<evidence type="ECO:0008006" key="6">
    <source>
        <dbReference type="Google" id="ProtNLM"/>
    </source>
</evidence>
<evidence type="ECO:0000313" key="5">
    <source>
        <dbReference type="Proteomes" id="UP001567538"/>
    </source>
</evidence>
<evidence type="ECO:0000259" key="3">
    <source>
        <dbReference type="Pfam" id="PF26180"/>
    </source>
</evidence>
<dbReference type="Proteomes" id="UP001567538">
    <property type="component" value="Unassembled WGS sequence"/>
</dbReference>
<evidence type="ECO:0000259" key="2">
    <source>
        <dbReference type="Pfam" id="PF22600"/>
    </source>
</evidence>
<comment type="caution">
    <text evidence="4">The sequence shown here is derived from an EMBL/GenBank/DDBJ whole genome shotgun (WGS) entry which is preliminary data.</text>
</comment>
<protein>
    <recommendedName>
        <fullName evidence="6">PAP/OAS1 substrate-binding domain superfamily</fullName>
    </recommendedName>
</protein>
<dbReference type="PANTHER" id="PTHR45979">
    <property type="entry name" value="PAP/OAS1 SUBSTRATE-BINDING DOMAIN SUPERFAMILY"/>
    <property type="match status" value="1"/>
</dbReference>
<proteinExistence type="predicted"/>
<feature type="region of interest" description="Disordered" evidence="1">
    <location>
        <begin position="700"/>
        <end position="753"/>
    </location>
</feature>
<dbReference type="InterPro" id="IPR058921">
    <property type="entry name" value="PAP/OAS1-rel"/>
</dbReference>
<dbReference type="PANTHER" id="PTHR45979:SF2">
    <property type="entry name" value="PAP_OAS1 SUBSTRATE-BINDING DOMAIN SUPERFAMILY"/>
    <property type="match status" value="1"/>
</dbReference>
<accession>A0ABD1GQT1</accession>
<evidence type="ECO:0000313" key="4">
    <source>
        <dbReference type="EMBL" id="KAL1545408.1"/>
    </source>
</evidence>
<sequence>MGDLPVGGEAAEMNPMSSHSTLFTETNRLEIGSENWVAAERAAAEIIRKVQPTPVSEERRKNVVEYIQRLIRDCVGAEFLQVFPYGSVPLKTYLPDGDIDLTAFGGANVEDTLADEMKYVLEEEEKNTDAEFVVKDVHLIRAEVKLVKCIVQDIVVDISFNQIGGLCTLCFLEQVDRLIGRDHLFKRSIILIKAWCYYESRILGAHHGLISTYALETLVLYIFHLYHSALDGPLAVLYKFLDYFSKFDWDTYCVSLNGVVRISSLPAFVVEIPEDSDKHLLLGNDFLNYCVSMFSVPSRVDDKTPRVFQKKHLNIVDPLKVINNLGRSVSKGNFYRIRSAFSYGARKLARILLQPEVSMANELKKFFANTMARHGGGQRPDIQDFDKLLVINRPVSVAPFPNAGFCRTDNVDQYMDEYSVSTADWQSSLRELSEDVPQGFERTLDRESREQNGGSLKESVVLLERDHGNLTTSAFEGLKISADACRCETPSAEVSANGSEDSDKCEKNASIIGSREEKVLADKGHSNHGETDQCHESMSGNAESLILTDLTGDYDCYIQHLQHGRWCYDSGLAIYGMQPILLPAVPFAWEDGQKHRGTGTYLPNMNMPPHGNRYPVMKVRSQAPSRYTRYHNGQNMAFQEPNMLDRGSHDLSHLLDKTVGASASSPDSYPPHQTGHLNANGSLIHQEGIEVELIGHPPPVSVNSRPQRAVSSSPRTPSGVHKMQTALNREEDRTALRSSYRLKDEDDFPPLST</sequence>
<feature type="compositionally biased region" description="Polar residues" evidence="1">
    <location>
        <begin position="701"/>
        <end position="716"/>
    </location>
</feature>
<keyword evidence="5" id="KW-1185">Reference proteome</keyword>